<gene>
    <name evidence="1" type="ORF">ADICYQ_4045</name>
</gene>
<protein>
    <submittedName>
        <fullName evidence="1">Uncharacterized protein</fullName>
    </submittedName>
</protein>
<proteinExistence type="predicted"/>
<name>S7WJS5_9BACT</name>
<accession>S7WJS5</accession>
<sequence>MNVVMAVNAPLLERIENGKALSLKIMVVKYKATNVFVNTVKKLTNRIRVSNTDACRC</sequence>
<dbReference type="Proteomes" id="UP000014974">
    <property type="component" value="Unassembled WGS sequence"/>
</dbReference>
<evidence type="ECO:0000313" key="1">
    <source>
        <dbReference type="EMBL" id="EPR66969.1"/>
    </source>
</evidence>
<dbReference type="EMBL" id="ATNM01000137">
    <property type="protein sequence ID" value="EPR66969.1"/>
    <property type="molecule type" value="Genomic_DNA"/>
</dbReference>
<evidence type="ECO:0000313" key="2">
    <source>
        <dbReference type="Proteomes" id="UP000014974"/>
    </source>
</evidence>
<reference evidence="1 2" key="1">
    <citation type="journal article" date="2013" name="Genome Announc.">
        <title>Draft Genome Sequence of Cyclobacterium qasimii Strain M12-11BT, Isolated from Arctic Marine Sediment.</title>
        <authorList>
            <person name="Shivaji S."/>
            <person name="Ara S."/>
            <person name="Singh A."/>
            <person name="Kumar Pinnaka A."/>
        </authorList>
    </citation>
    <scope>NUCLEOTIDE SEQUENCE [LARGE SCALE GENOMIC DNA]</scope>
    <source>
        <strain evidence="1 2">M12-11B</strain>
    </source>
</reference>
<comment type="caution">
    <text evidence="1">The sequence shown here is derived from an EMBL/GenBank/DDBJ whole genome shotgun (WGS) entry which is preliminary data.</text>
</comment>
<dbReference type="AlphaFoldDB" id="S7WJS5"/>
<organism evidence="1 2">
    <name type="scientific">Cyclobacterium qasimii M12-11B</name>
    <dbReference type="NCBI Taxonomy" id="641524"/>
    <lineage>
        <taxon>Bacteria</taxon>
        <taxon>Pseudomonadati</taxon>
        <taxon>Bacteroidota</taxon>
        <taxon>Cytophagia</taxon>
        <taxon>Cytophagales</taxon>
        <taxon>Cyclobacteriaceae</taxon>
        <taxon>Cyclobacterium</taxon>
    </lineage>
</organism>